<keyword evidence="2" id="KW-1185">Reference proteome</keyword>
<dbReference type="RefSeq" id="WP_408152137.1">
    <property type="nucleotide sequence ID" value="NZ_JAQQCJ010000002.1"/>
</dbReference>
<sequence length="92" mass="10690">MQPCEIQFTVDNLCHWAGMGDYVLIPRDRSYAVTLRYQGEPLHGDSFHIIDVAGRRFPGYAWGCMFAMSDCSNFIAFSWMERKFERLTTVID</sequence>
<gene>
    <name evidence="1" type="ORF">PQQ73_03295</name>
</gene>
<name>A0ABW9E8J5_9BURK</name>
<reference evidence="1 2" key="1">
    <citation type="journal article" date="2024" name="Chem. Sci.">
        <title>Discovery of megapolipeptins by genome mining of a Burkholderiales bacteria collection.</title>
        <authorList>
            <person name="Paulo B.S."/>
            <person name="Recchia M.J.J."/>
            <person name="Lee S."/>
            <person name="Fergusson C.H."/>
            <person name="Romanowski S.B."/>
            <person name="Hernandez A."/>
            <person name="Krull N."/>
            <person name="Liu D.Y."/>
            <person name="Cavanagh H."/>
            <person name="Bos A."/>
            <person name="Gray C.A."/>
            <person name="Murphy B.T."/>
            <person name="Linington R.G."/>
            <person name="Eustaquio A.S."/>
        </authorList>
    </citation>
    <scope>NUCLEOTIDE SEQUENCE [LARGE SCALE GENOMIC DNA]</scope>
    <source>
        <strain evidence="1 2">RL17-350-BIC-E</strain>
    </source>
</reference>
<protein>
    <submittedName>
        <fullName evidence="1">Uncharacterized protein</fullName>
    </submittedName>
</protein>
<organism evidence="1 2">
    <name type="scientific">Paraburkholderia strydomiana</name>
    <dbReference type="NCBI Taxonomy" id="1245417"/>
    <lineage>
        <taxon>Bacteria</taxon>
        <taxon>Pseudomonadati</taxon>
        <taxon>Pseudomonadota</taxon>
        <taxon>Betaproteobacteria</taxon>
        <taxon>Burkholderiales</taxon>
        <taxon>Burkholderiaceae</taxon>
        <taxon>Paraburkholderia</taxon>
    </lineage>
</organism>
<evidence type="ECO:0000313" key="2">
    <source>
        <dbReference type="Proteomes" id="UP001629392"/>
    </source>
</evidence>
<proteinExistence type="predicted"/>
<dbReference type="Proteomes" id="UP001629392">
    <property type="component" value="Unassembled WGS sequence"/>
</dbReference>
<accession>A0ABW9E8J5</accession>
<dbReference type="EMBL" id="JAQQCL010000002">
    <property type="protein sequence ID" value="MFM0715353.1"/>
    <property type="molecule type" value="Genomic_DNA"/>
</dbReference>
<comment type="caution">
    <text evidence="1">The sequence shown here is derived from an EMBL/GenBank/DDBJ whole genome shotgun (WGS) entry which is preliminary data.</text>
</comment>
<evidence type="ECO:0000313" key="1">
    <source>
        <dbReference type="EMBL" id="MFM0715353.1"/>
    </source>
</evidence>